<dbReference type="Proteomes" id="UP001226389">
    <property type="component" value="Unassembled WGS sequence"/>
</dbReference>
<accession>A0ABT9UCS3</accession>
<reference evidence="1 2" key="1">
    <citation type="submission" date="2023-07" db="EMBL/GenBank/DDBJ databases">
        <title>Sorghum-associated microbial communities from plants grown in Nebraska, USA.</title>
        <authorList>
            <person name="Schachtman D."/>
        </authorList>
    </citation>
    <scope>NUCLEOTIDE SEQUENCE [LARGE SCALE GENOMIC DNA]</scope>
    <source>
        <strain evidence="1 2">DS994</strain>
    </source>
</reference>
<evidence type="ECO:0000313" key="2">
    <source>
        <dbReference type="Proteomes" id="UP001226389"/>
    </source>
</evidence>
<proteinExistence type="predicted"/>
<keyword evidence="2" id="KW-1185">Reference proteome</keyword>
<sequence>MPQPGLPGSQFAGPDQLFREIRDLKRQVQQLAAANPLGAAGVRAAAGGIIVEGFQTVNGPATFTGSLDLPAGSVSNDALASPIETATASAGISNYAIDTTATVRASVTLTVPVGFSRAIVISNATAMGTNSGTAPDYLYCSVTVQTVNGGELYTSAPVGLGASLSSPFQPTLTGLTGGDTITVGVATRAGASTWAADPANQAAISATAIFLK</sequence>
<dbReference type="RefSeq" id="WP_307488291.1">
    <property type="nucleotide sequence ID" value="NZ_JAUSSY010000002.1"/>
</dbReference>
<evidence type="ECO:0000313" key="1">
    <source>
        <dbReference type="EMBL" id="MDQ0117451.1"/>
    </source>
</evidence>
<dbReference type="EMBL" id="JAUSSY010000002">
    <property type="protein sequence ID" value="MDQ0117451.1"/>
    <property type="molecule type" value="Genomic_DNA"/>
</dbReference>
<gene>
    <name evidence="1" type="ORF">J2T22_000621</name>
</gene>
<name>A0ABT9UCS3_9MICC</name>
<comment type="caution">
    <text evidence="1">The sequence shown here is derived from an EMBL/GenBank/DDBJ whole genome shotgun (WGS) entry which is preliminary data.</text>
</comment>
<protein>
    <submittedName>
        <fullName evidence="1">Uncharacterized protein</fullName>
    </submittedName>
</protein>
<organism evidence="1 2">
    <name type="scientific">Pseudarthrobacter defluvii</name>
    <dbReference type="NCBI Taxonomy" id="410837"/>
    <lineage>
        <taxon>Bacteria</taxon>
        <taxon>Bacillati</taxon>
        <taxon>Actinomycetota</taxon>
        <taxon>Actinomycetes</taxon>
        <taxon>Micrococcales</taxon>
        <taxon>Micrococcaceae</taxon>
        <taxon>Pseudarthrobacter</taxon>
    </lineage>
</organism>